<dbReference type="Gene3D" id="3.30.2010.10">
    <property type="entry name" value="Metalloproteases ('zincins'), catalytic domain"/>
    <property type="match status" value="1"/>
</dbReference>
<gene>
    <name evidence="2" type="ORF">G4223_16580</name>
</gene>
<dbReference type="EMBL" id="JAAIYP010000042">
    <property type="protein sequence ID" value="NFV81728.1"/>
    <property type="molecule type" value="Genomic_DNA"/>
</dbReference>
<dbReference type="InterPro" id="IPR053136">
    <property type="entry name" value="UTP_pyrophosphatase-like"/>
</dbReference>
<evidence type="ECO:0000259" key="1">
    <source>
        <dbReference type="Pfam" id="PF01863"/>
    </source>
</evidence>
<reference evidence="2 3" key="1">
    <citation type="submission" date="2020-02" db="EMBL/GenBank/DDBJ databases">
        <authorList>
            <person name="Dziuba M."/>
            <person name="Kuznetsov B."/>
            <person name="Mardanov A."/>
            <person name="Ravin N."/>
            <person name="Grouzdev D."/>
        </authorList>
    </citation>
    <scope>NUCLEOTIDE SEQUENCE [LARGE SCALE GENOMIC DNA]</scope>
    <source>
        <strain evidence="2 3">SpK</strain>
    </source>
</reference>
<name>A0A7C9UVX8_9PROT</name>
<dbReference type="AlphaFoldDB" id="A0A7C9UVX8"/>
<evidence type="ECO:0000313" key="2">
    <source>
        <dbReference type="EMBL" id="NFV81728.1"/>
    </source>
</evidence>
<protein>
    <submittedName>
        <fullName evidence="2">M48 family metallopeptidase</fullName>
    </submittedName>
</protein>
<organism evidence="2 3">
    <name type="scientific">Magnetospirillum aberrantis SpK</name>
    <dbReference type="NCBI Taxonomy" id="908842"/>
    <lineage>
        <taxon>Bacteria</taxon>
        <taxon>Pseudomonadati</taxon>
        <taxon>Pseudomonadota</taxon>
        <taxon>Alphaproteobacteria</taxon>
        <taxon>Rhodospirillales</taxon>
        <taxon>Rhodospirillaceae</taxon>
        <taxon>Magnetospirillum</taxon>
    </lineage>
</organism>
<evidence type="ECO:0000313" key="3">
    <source>
        <dbReference type="Proteomes" id="UP000480684"/>
    </source>
</evidence>
<proteinExistence type="predicted"/>
<sequence>MADTLSLDLGGRVVTVAVKRSALARRLSLRVDPVRGAVLMLPAKARLAEAERFLAAHRVWLAERLARLPQTVALTDGAAVPLLGVPHAVRHVPGARRGVWVEGGEILVSGLPEHVGRRVADFLKAEARRLIVPRAHAMAGQLGRKPGRVSLKDTRSRWGSCSSTGDLAFSWRLVLAPEQVLDYVVAHEVAHLEQMNHSPAFWAVVESLVGDPRGPRRWLKGNGAGLHRFQVP</sequence>
<dbReference type="InterPro" id="IPR002725">
    <property type="entry name" value="YgjP-like_metallopeptidase"/>
</dbReference>
<dbReference type="PANTHER" id="PTHR30399">
    <property type="entry name" value="UNCHARACTERIZED PROTEIN YGJP"/>
    <property type="match status" value="1"/>
</dbReference>
<dbReference type="PANTHER" id="PTHR30399:SF1">
    <property type="entry name" value="UTP PYROPHOSPHATASE"/>
    <property type="match status" value="1"/>
</dbReference>
<accession>A0A7C9UVX8</accession>
<dbReference type="Pfam" id="PF01863">
    <property type="entry name" value="YgjP-like"/>
    <property type="match status" value="1"/>
</dbReference>
<dbReference type="Proteomes" id="UP000480684">
    <property type="component" value="Unassembled WGS sequence"/>
</dbReference>
<dbReference type="CDD" id="cd07344">
    <property type="entry name" value="M48_yhfN_like"/>
    <property type="match status" value="1"/>
</dbReference>
<dbReference type="RefSeq" id="WP_163682028.1">
    <property type="nucleotide sequence ID" value="NZ_JAAIYP010000042.1"/>
</dbReference>
<keyword evidence="3" id="KW-1185">Reference proteome</keyword>
<comment type="caution">
    <text evidence="2">The sequence shown here is derived from an EMBL/GenBank/DDBJ whole genome shotgun (WGS) entry which is preliminary data.</text>
</comment>
<feature type="domain" description="YgjP-like metallopeptidase" evidence="1">
    <location>
        <begin position="25"/>
        <end position="220"/>
    </location>
</feature>